<dbReference type="SUPFAM" id="SSF103473">
    <property type="entry name" value="MFS general substrate transporter"/>
    <property type="match status" value="1"/>
</dbReference>
<feature type="transmembrane region" description="Helical" evidence="5">
    <location>
        <begin position="256"/>
        <end position="280"/>
    </location>
</feature>
<keyword evidence="4 5" id="KW-0472">Membrane</keyword>
<evidence type="ECO:0000256" key="3">
    <source>
        <dbReference type="ARBA" id="ARBA00022989"/>
    </source>
</evidence>
<keyword evidence="3 5" id="KW-1133">Transmembrane helix</keyword>
<feature type="transmembrane region" description="Helical" evidence="5">
    <location>
        <begin position="195"/>
        <end position="213"/>
    </location>
</feature>
<evidence type="ECO:0000256" key="1">
    <source>
        <dbReference type="ARBA" id="ARBA00004141"/>
    </source>
</evidence>
<evidence type="ECO:0000313" key="6">
    <source>
        <dbReference type="EMBL" id="KAK3277531.1"/>
    </source>
</evidence>
<feature type="transmembrane region" description="Helical" evidence="5">
    <location>
        <begin position="350"/>
        <end position="372"/>
    </location>
</feature>
<feature type="transmembrane region" description="Helical" evidence="5">
    <location>
        <begin position="292"/>
        <end position="309"/>
    </location>
</feature>
<feature type="transmembrane region" description="Helical" evidence="5">
    <location>
        <begin position="409"/>
        <end position="431"/>
    </location>
</feature>
<accession>A0AAE0L9W4</accession>
<proteinExistence type="predicted"/>
<comment type="subcellular location">
    <subcellularLocation>
        <location evidence="1">Membrane</location>
        <topology evidence="1">Multi-pass membrane protein</topology>
    </subcellularLocation>
</comment>
<dbReference type="Gene3D" id="1.20.1250.20">
    <property type="entry name" value="MFS general substrate transporter like domains"/>
    <property type="match status" value="1"/>
</dbReference>
<evidence type="ECO:0000256" key="4">
    <source>
        <dbReference type="ARBA" id="ARBA00023136"/>
    </source>
</evidence>
<evidence type="ECO:0000256" key="2">
    <source>
        <dbReference type="ARBA" id="ARBA00022692"/>
    </source>
</evidence>
<dbReference type="InterPro" id="IPR036259">
    <property type="entry name" value="MFS_trans_sf"/>
</dbReference>
<keyword evidence="2 5" id="KW-0812">Transmembrane</keyword>
<name>A0AAE0L9W4_9CHLO</name>
<dbReference type="PANTHER" id="PTHR10924:SF6">
    <property type="entry name" value="SOLUTE CARRIER FAMILY 49 MEMBER A3"/>
    <property type="match status" value="1"/>
</dbReference>
<organism evidence="6 7">
    <name type="scientific">Cymbomonas tetramitiformis</name>
    <dbReference type="NCBI Taxonomy" id="36881"/>
    <lineage>
        <taxon>Eukaryota</taxon>
        <taxon>Viridiplantae</taxon>
        <taxon>Chlorophyta</taxon>
        <taxon>Pyramimonadophyceae</taxon>
        <taxon>Pyramimonadales</taxon>
        <taxon>Pyramimonadaceae</taxon>
        <taxon>Cymbomonas</taxon>
    </lineage>
</organism>
<dbReference type="EMBL" id="LGRX02006063">
    <property type="protein sequence ID" value="KAK3277531.1"/>
    <property type="molecule type" value="Genomic_DNA"/>
</dbReference>
<protein>
    <submittedName>
        <fullName evidence="6">Uncharacterized protein</fullName>
    </submittedName>
</protein>
<dbReference type="Proteomes" id="UP001190700">
    <property type="component" value="Unassembled WGS sequence"/>
</dbReference>
<dbReference type="GO" id="GO:0016020">
    <property type="term" value="C:membrane"/>
    <property type="evidence" value="ECO:0007669"/>
    <property type="project" value="UniProtKB-SubCell"/>
</dbReference>
<reference evidence="6 7" key="1">
    <citation type="journal article" date="2015" name="Genome Biol. Evol.">
        <title>Comparative Genomics of a Bacterivorous Green Alga Reveals Evolutionary Causalities and Consequences of Phago-Mixotrophic Mode of Nutrition.</title>
        <authorList>
            <person name="Burns J.A."/>
            <person name="Paasch A."/>
            <person name="Narechania A."/>
            <person name="Kim E."/>
        </authorList>
    </citation>
    <scope>NUCLEOTIDE SEQUENCE [LARGE SCALE GENOMIC DNA]</scope>
    <source>
        <strain evidence="6 7">PLY_AMNH</strain>
    </source>
</reference>
<feature type="transmembrane region" description="Helical" evidence="5">
    <location>
        <begin position="159"/>
        <end position="183"/>
    </location>
</feature>
<dbReference type="PANTHER" id="PTHR10924">
    <property type="entry name" value="MAJOR FACILITATOR SUPERFAMILY PROTEIN-RELATED"/>
    <property type="match status" value="1"/>
</dbReference>
<evidence type="ECO:0000256" key="5">
    <source>
        <dbReference type="SAM" id="Phobius"/>
    </source>
</evidence>
<feature type="transmembrane region" description="Helical" evidence="5">
    <location>
        <begin position="74"/>
        <end position="92"/>
    </location>
</feature>
<dbReference type="InterPro" id="IPR049680">
    <property type="entry name" value="FLVCR1-2_SLC49-like"/>
</dbReference>
<evidence type="ECO:0000313" key="7">
    <source>
        <dbReference type="Proteomes" id="UP001190700"/>
    </source>
</evidence>
<keyword evidence="7" id="KW-1185">Reference proteome</keyword>
<feature type="transmembrane region" description="Helical" evidence="5">
    <location>
        <begin position="321"/>
        <end position="344"/>
    </location>
</feature>
<gene>
    <name evidence="6" type="ORF">CYMTET_14471</name>
</gene>
<feature type="transmembrane region" description="Helical" evidence="5">
    <location>
        <begin position="99"/>
        <end position="118"/>
    </location>
</feature>
<dbReference type="AlphaFoldDB" id="A0AAE0L9W4"/>
<feature type="transmembrane region" description="Helical" evidence="5">
    <location>
        <begin position="384"/>
        <end position="403"/>
    </location>
</feature>
<feature type="transmembrane region" description="Helical" evidence="5">
    <location>
        <begin position="36"/>
        <end position="54"/>
    </location>
</feature>
<feature type="transmembrane region" description="Helical" evidence="5">
    <location>
        <begin position="124"/>
        <end position="147"/>
    </location>
</feature>
<sequence length="467" mass="49752">MFMIANIRCAVTGKGETDGRRDPTNSRMAVSGTARVVVLLVYSLHNAWNCWVFLNFANYAPVERLLRVGEPEVGFINTAGFLGILITLPLVTICRRRRLLLFLAGLLNTAAAVIRYFAAVQGNYLVVVASNLFSGAAFGVLGAWPPLLAAAWPVKRRTVVTAVASLSNYVGGAVGGFCIPLVAADSAALLRLLWWQVWAATVLTALMVSWLWIPPTHPQLQASPPSITLQLLELPPQSGQLALWEELKLCASQRSIMIFGLLVGLSVQMQGCANLILGGVGFSPLAAGVGNSVYQLSAALVGMVVASQVQQAQQLQDTLLWLHRGILLSSTLFVTMCFLVKQYGTFYGSLPLMLATMAAMGSTLMGALPFCLEKVVAEVAPASDNVASGLLYTVAMLITSGLTQASACVSAPVAVILFYAGVLSELALFNISTRTADRALMKLPDEHLLHAGLLEPEDAAPLQGVLK</sequence>
<comment type="caution">
    <text evidence="6">The sequence shown here is derived from an EMBL/GenBank/DDBJ whole genome shotgun (WGS) entry which is preliminary data.</text>
</comment>